<dbReference type="AlphaFoldDB" id="A0A919UX48"/>
<dbReference type="InterPro" id="IPR057727">
    <property type="entry name" value="WCX_dom"/>
</dbReference>
<keyword evidence="4" id="KW-0238">DNA-binding</keyword>
<organism evidence="4 5">
    <name type="scientific">Sphaerisporangium rufum</name>
    <dbReference type="NCBI Taxonomy" id="1381558"/>
    <lineage>
        <taxon>Bacteria</taxon>
        <taxon>Bacillati</taxon>
        <taxon>Actinomycetota</taxon>
        <taxon>Actinomycetes</taxon>
        <taxon>Streptosporangiales</taxon>
        <taxon>Streptosporangiaceae</taxon>
        <taxon>Sphaerisporangium</taxon>
    </lineage>
</organism>
<dbReference type="InterPro" id="IPR036390">
    <property type="entry name" value="WH_DNA-bd_sf"/>
</dbReference>
<feature type="domain" description="WCX" evidence="3">
    <location>
        <begin position="235"/>
        <end position="305"/>
    </location>
</feature>
<dbReference type="Gene3D" id="1.10.10.10">
    <property type="entry name" value="Winged helix-like DNA-binding domain superfamily/Winged helix DNA-binding domain"/>
    <property type="match status" value="1"/>
</dbReference>
<feature type="domain" description="Helix-turn-helix type 11" evidence="1">
    <location>
        <begin position="7"/>
        <end position="62"/>
    </location>
</feature>
<evidence type="ECO:0000259" key="1">
    <source>
        <dbReference type="Pfam" id="PF08279"/>
    </source>
</evidence>
<dbReference type="PROSITE" id="PS52050">
    <property type="entry name" value="WYL"/>
    <property type="match status" value="1"/>
</dbReference>
<dbReference type="InterPro" id="IPR013196">
    <property type="entry name" value="HTH_11"/>
</dbReference>
<proteinExistence type="predicted"/>
<dbReference type="GO" id="GO:0003677">
    <property type="term" value="F:DNA binding"/>
    <property type="evidence" value="ECO:0007669"/>
    <property type="project" value="UniProtKB-KW"/>
</dbReference>
<evidence type="ECO:0000313" key="5">
    <source>
        <dbReference type="Proteomes" id="UP000655287"/>
    </source>
</evidence>
<dbReference type="Pfam" id="PF25583">
    <property type="entry name" value="WCX"/>
    <property type="match status" value="1"/>
</dbReference>
<dbReference type="EMBL" id="BOOU01000006">
    <property type="protein sequence ID" value="GII75464.1"/>
    <property type="molecule type" value="Genomic_DNA"/>
</dbReference>
<dbReference type="PIRSF" id="PIRSF016838">
    <property type="entry name" value="PafC"/>
    <property type="match status" value="1"/>
</dbReference>
<comment type="caution">
    <text evidence="4">The sequence shown here is derived from an EMBL/GenBank/DDBJ whole genome shotgun (WGS) entry which is preliminary data.</text>
</comment>
<dbReference type="Pfam" id="PF13280">
    <property type="entry name" value="WYL"/>
    <property type="match status" value="1"/>
</dbReference>
<evidence type="ECO:0000313" key="4">
    <source>
        <dbReference type="EMBL" id="GII75464.1"/>
    </source>
</evidence>
<reference evidence="4" key="1">
    <citation type="submission" date="2021-01" db="EMBL/GenBank/DDBJ databases">
        <title>Whole genome shotgun sequence of Sphaerisporangium rufum NBRC 109079.</title>
        <authorList>
            <person name="Komaki H."/>
            <person name="Tamura T."/>
        </authorList>
    </citation>
    <scope>NUCLEOTIDE SEQUENCE</scope>
    <source>
        <strain evidence="4">NBRC 109079</strain>
    </source>
</reference>
<sequence length="312" mass="34232">MLETSARLLRLLSLLQSRPGWTGPQLAERLKVSRRTVRYDIGRLRELGYPIHGEPGITGGYRLGAGTSLPPLLLEDDEAVAVAVGLRTAAHGTVAGIEESSVRALAKLEQVLPARLRHRVAALHRYTVPLPAGGPVVDAATLTAVATACRDRRRLRFDYRDHAGTEQARDAEPYRLVHTGRRWYLVAWDVHRDGWRAFRVDRMSPRTPPGPRFVPREPPADDLVPRGVDAALSHHRARVTVRAPAAVITARVPASVLVEPVDEETCVVHAGADTPYRLALHLLMLDAPFEVAGPPELLEALRLIHARCAPPG</sequence>
<dbReference type="RefSeq" id="WP_203982152.1">
    <property type="nucleotide sequence ID" value="NZ_BOOU01000006.1"/>
</dbReference>
<dbReference type="PANTHER" id="PTHR34580">
    <property type="match status" value="1"/>
</dbReference>
<accession>A0A919UX48</accession>
<dbReference type="SUPFAM" id="SSF46785">
    <property type="entry name" value="Winged helix' DNA-binding domain"/>
    <property type="match status" value="1"/>
</dbReference>
<feature type="domain" description="WYL" evidence="2">
    <location>
        <begin position="141"/>
        <end position="205"/>
    </location>
</feature>
<dbReference type="InterPro" id="IPR026881">
    <property type="entry name" value="WYL_dom"/>
</dbReference>
<dbReference type="InterPro" id="IPR028349">
    <property type="entry name" value="PafC-like"/>
</dbReference>
<dbReference type="Pfam" id="PF08279">
    <property type="entry name" value="HTH_11"/>
    <property type="match status" value="1"/>
</dbReference>
<evidence type="ECO:0000259" key="3">
    <source>
        <dbReference type="Pfam" id="PF25583"/>
    </source>
</evidence>
<name>A0A919UX48_9ACTN</name>
<dbReference type="Proteomes" id="UP000655287">
    <property type="component" value="Unassembled WGS sequence"/>
</dbReference>
<dbReference type="InterPro" id="IPR051534">
    <property type="entry name" value="CBASS_pafABC_assoc_protein"/>
</dbReference>
<keyword evidence="5" id="KW-1185">Reference proteome</keyword>
<dbReference type="PANTHER" id="PTHR34580:SF3">
    <property type="entry name" value="PROTEIN PAFB"/>
    <property type="match status" value="1"/>
</dbReference>
<dbReference type="InterPro" id="IPR036388">
    <property type="entry name" value="WH-like_DNA-bd_sf"/>
</dbReference>
<evidence type="ECO:0000259" key="2">
    <source>
        <dbReference type="Pfam" id="PF13280"/>
    </source>
</evidence>
<protein>
    <submittedName>
        <fullName evidence="4">DNA-binding transcriptional regulator</fullName>
    </submittedName>
</protein>
<gene>
    <name evidence="4" type="ORF">Sru01_04460</name>
</gene>